<evidence type="ECO:0000313" key="9">
    <source>
        <dbReference type="Proteomes" id="UP001152523"/>
    </source>
</evidence>
<feature type="domain" description="EamA" evidence="7">
    <location>
        <begin position="58"/>
        <end position="166"/>
    </location>
</feature>
<dbReference type="PANTHER" id="PTHR31218">
    <property type="entry name" value="WAT1-RELATED PROTEIN"/>
    <property type="match status" value="1"/>
</dbReference>
<dbReference type="InterPro" id="IPR000620">
    <property type="entry name" value="EamA_dom"/>
</dbReference>
<keyword evidence="3 6" id="KW-0812">Transmembrane</keyword>
<evidence type="ECO:0000256" key="3">
    <source>
        <dbReference type="ARBA" id="ARBA00022692"/>
    </source>
</evidence>
<dbReference type="InterPro" id="IPR030184">
    <property type="entry name" value="WAT1-related"/>
</dbReference>
<comment type="similarity">
    <text evidence="2 6">Belongs to the drug/metabolite transporter (DMT) superfamily. Plant drug/metabolite exporter (P-DME) (TC 2.A.7.4) family.</text>
</comment>
<evidence type="ECO:0000256" key="5">
    <source>
        <dbReference type="ARBA" id="ARBA00023136"/>
    </source>
</evidence>
<keyword evidence="5 6" id="KW-0472">Membrane</keyword>
<dbReference type="EMBL" id="CAMAPF010000930">
    <property type="protein sequence ID" value="CAH9123134.1"/>
    <property type="molecule type" value="Genomic_DNA"/>
</dbReference>
<evidence type="ECO:0000313" key="8">
    <source>
        <dbReference type="EMBL" id="CAH9123134.1"/>
    </source>
</evidence>
<evidence type="ECO:0000256" key="2">
    <source>
        <dbReference type="ARBA" id="ARBA00007635"/>
    </source>
</evidence>
<dbReference type="Pfam" id="PF00892">
    <property type="entry name" value="EamA"/>
    <property type="match status" value="1"/>
</dbReference>
<dbReference type="GO" id="GO:0022857">
    <property type="term" value="F:transmembrane transporter activity"/>
    <property type="evidence" value="ECO:0007669"/>
    <property type="project" value="InterPro"/>
</dbReference>
<proteinExistence type="inferred from homology"/>
<feature type="transmembrane region" description="Helical" evidence="6">
    <location>
        <begin position="149"/>
        <end position="168"/>
    </location>
</feature>
<gene>
    <name evidence="8" type="ORF">CEPIT_LOCUS24979</name>
</gene>
<dbReference type="GO" id="GO:0016020">
    <property type="term" value="C:membrane"/>
    <property type="evidence" value="ECO:0007669"/>
    <property type="project" value="UniProtKB-SubCell"/>
</dbReference>
<evidence type="ECO:0000256" key="4">
    <source>
        <dbReference type="ARBA" id="ARBA00022989"/>
    </source>
</evidence>
<comment type="caution">
    <text evidence="6">Lacks conserved residue(s) required for the propagation of feature annotation.</text>
</comment>
<accession>A0AAV0EKS6</accession>
<evidence type="ECO:0000259" key="7">
    <source>
        <dbReference type="Pfam" id="PF00892"/>
    </source>
</evidence>
<feature type="transmembrane region" description="Helical" evidence="6">
    <location>
        <begin position="60"/>
        <end position="79"/>
    </location>
</feature>
<feature type="transmembrane region" description="Helical" evidence="6">
    <location>
        <begin position="121"/>
        <end position="143"/>
    </location>
</feature>
<keyword evidence="4 6" id="KW-1133">Transmembrane helix</keyword>
<name>A0AAV0EKS6_9ASTE</name>
<reference evidence="8" key="1">
    <citation type="submission" date="2022-07" db="EMBL/GenBank/DDBJ databases">
        <authorList>
            <person name="Macas J."/>
            <person name="Novak P."/>
            <person name="Neumann P."/>
        </authorList>
    </citation>
    <scope>NUCLEOTIDE SEQUENCE</scope>
</reference>
<feature type="transmembrane region" description="Helical" evidence="6">
    <location>
        <begin position="85"/>
        <end position="109"/>
    </location>
</feature>
<organism evidence="8 9">
    <name type="scientific">Cuscuta epithymum</name>
    <dbReference type="NCBI Taxonomy" id="186058"/>
    <lineage>
        <taxon>Eukaryota</taxon>
        <taxon>Viridiplantae</taxon>
        <taxon>Streptophyta</taxon>
        <taxon>Embryophyta</taxon>
        <taxon>Tracheophyta</taxon>
        <taxon>Spermatophyta</taxon>
        <taxon>Magnoliopsida</taxon>
        <taxon>eudicotyledons</taxon>
        <taxon>Gunneridae</taxon>
        <taxon>Pentapetalae</taxon>
        <taxon>asterids</taxon>
        <taxon>lamiids</taxon>
        <taxon>Solanales</taxon>
        <taxon>Convolvulaceae</taxon>
        <taxon>Cuscuteae</taxon>
        <taxon>Cuscuta</taxon>
        <taxon>Cuscuta subgen. Cuscuta</taxon>
    </lineage>
</organism>
<keyword evidence="9" id="KW-1185">Reference proteome</keyword>
<dbReference type="SUPFAM" id="SSF103481">
    <property type="entry name" value="Multidrug resistance efflux transporter EmrE"/>
    <property type="match status" value="1"/>
</dbReference>
<dbReference type="InterPro" id="IPR037185">
    <property type="entry name" value="EmrE-like"/>
</dbReference>
<sequence length="196" mass="21875">MLHPRLAWDLFAADPCLYRDQIHLCNTGRRNRKFDAWFYLSSCCHFQTATLKVYPEQPTVVFFFCVFGTLQCVIYSAIFERSLDAWVMLPSIGVIAIVFSAVCGTVFRANVISWCLEKKGPLYVAVFKPMGVIIAAIMEILFLGSPLHLGSVIGAIISSVGFYTVLWGQAKEKAMIAFAAVDHESKSLVNRAPLLK</sequence>
<evidence type="ECO:0000256" key="1">
    <source>
        <dbReference type="ARBA" id="ARBA00004141"/>
    </source>
</evidence>
<comment type="subcellular location">
    <subcellularLocation>
        <location evidence="1 6">Membrane</location>
        <topology evidence="1 6">Multi-pass membrane protein</topology>
    </subcellularLocation>
</comment>
<dbReference type="Proteomes" id="UP001152523">
    <property type="component" value="Unassembled WGS sequence"/>
</dbReference>
<comment type="caution">
    <text evidence="8">The sequence shown here is derived from an EMBL/GenBank/DDBJ whole genome shotgun (WGS) entry which is preliminary data.</text>
</comment>
<dbReference type="AlphaFoldDB" id="A0AAV0EKS6"/>
<evidence type="ECO:0000256" key="6">
    <source>
        <dbReference type="RuleBase" id="RU363077"/>
    </source>
</evidence>
<protein>
    <recommendedName>
        <fullName evidence="6">WAT1-related protein</fullName>
    </recommendedName>
</protein>